<dbReference type="AlphaFoldDB" id="A0AAD5J432"/>
<gene>
    <name evidence="1" type="ORF">LWI28_010118</name>
</gene>
<evidence type="ECO:0000313" key="1">
    <source>
        <dbReference type="EMBL" id="KAI9185721.1"/>
    </source>
</evidence>
<evidence type="ECO:0000313" key="2">
    <source>
        <dbReference type="Proteomes" id="UP001064489"/>
    </source>
</evidence>
<reference evidence="1" key="1">
    <citation type="journal article" date="2022" name="Plant J.">
        <title>Strategies of tolerance reflected in two North American maple genomes.</title>
        <authorList>
            <person name="McEvoy S.L."/>
            <person name="Sezen U.U."/>
            <person name="Trouern-Trend A."/>
            <person name="McMahon S.M."/>
            <person name="Schaberg P.G."/>
            <person name="Yang J."/>
            <person name="Wegrzyn J.L."/>
            <person name="Swenson N.G."/>
        </authorList>
    </citation>
    <scope>NUCLEOTIDE SEQUENCE</scope>
    <source>
        <strain evidence="1">91603</strain>
    </source>
</reference>
<reference evidence="1" key="2">
    <citation type="submission" date="2023-02" db="EMBL/GenBank/DDBJ databases">
        <authorList>
            <person name="Swenson N.G."/>
            <person name="Wegrzyn J.L."/>
            <person name="Mcevoy S.L."/>
        </authorList>
    </citation>
    <scope>NUCLEOTIDE SEQUENCE</scope>
    <source>
        <strain evidence="1">91603</strain>
        <tissue evidence="1">Leaf</tissue>
    </source>
</reference>
<keyword evidence="2" id="KW-1185">Reference proteome</keyword>
<accession>A0AAD5J432</accession>
<name>A0AAD5J432_ACENE</name>
<sequence length="95" mass="10705">MEGISSGKLPVLEDDMFTVFSSEFCLFEDTSSSQFPLELISHKKENASFASQIADLLAFVTQRSIKKANYESELVRVTPLLQSIEQRVEETKNKA</sequence>
<dbReference type="EMBL" id="JAJSOW010000100">
    <property type="protein sequence ID" value="KAI9185721.1"/>
    <property type="molecule type" value="Genomic_DNA"/>
</dbReference>
<dbReference type="Proteomes" id="UP001064489">
    <property type="component" value="Chromosome 3"/>
</dbReference>
<organism evidence="1 2">
    <name type="scientific">Acer negundo</name>
    <name type="common">Box elder</name>
    <dbReference type="NCBI Taxonomy" id="4023"/>
    <lineage>
        <taxon>Eukaryota</taxon>
        <taxon>Viridiplantae</taxon>
        <taxon>Streptophyta</taxon>
        <taxon>Embryophyta</taxon>
        <taxon>Tracheophyta</taxon>
        <taxon>Spermatophyta</taxon>
        <taxon>Magnoliopsida</taxon>
        <taxon>eudicotyledons</taxon>
        <taxon>Gunneridae</taxon>
        <taxon>Pentapetalae</taxon>
        <taxon>rosids</taxon>
        <taxon>malvids</taxon>
        <taxon>Sapindales</taxon>
        <taxon>Sapindaceae</taxon>
        <taxon>Hippocastanoideae</taxon>
        <taxon>Acereae</taxon>
        <taxon>Acer</taxon>
    </lineage>
</organism>
<protein>
    <submittedName>
        <fullName evidence="1">Uncharacterized protein</fullName>
    </submittedName>
</protein>
<comment type="caution">
    <text evidence="1">The sequence shown here is derived from an EMBL/GenBank/DDBJ whole genome shotgun (WGS) entry which is preliminary data.</text>
</comment>
<proteinExistence type="predicted"/>